<accession>A0A2W1NAH0</accession>
<proteinExistence type="inferred from homology"/>
<dbReference type="EMBL" id="NHRJ02000004">
    <property type="protein sequence ID" value="PZE20934.1"/>
    <property type="molecule type" value="Genomic_DNA"/>
</dbReference>
<comment type="similarity">
    <text evidence="1">Belongs to the short-chain dehydrogenases/reductases (SDR) family.</text>
</comment>
<protein>
    <submittedName>
        <fullName evidence="3">SDR family NAD(P)-dependent oxidoreductase</fullName>
    </submittedName>
</protein>
<dbReference type="InterPro" id="IPR036291">
    <property type="entry name" value="NAD(P)-bd_dom_sf"/>
</dbReference>
<dbReference type="AlphaFoldDB" id="A0A2W1NAH0"/>
<keyword evidence="4" id="KW-1185">Reference proteome</keyword>
<comment type="caution">
    <text evidence="3">The sequence shown here is derived from an EMBL/GenBank/DDBJ whole genome shotgun (WGS) entry which is preliminary data.</text>
</comment>
<dbReference type="FunFam" id="3.40.50.720:FF:000084">
    <property type="entry name" value="Short-chain dehydrogenase reductase"/>
    <property type="match status" value="1"/>
</dbReference>
<gene>
    <name evidence="3" type="ORF">CBW46_009590</name>
</gene>
<evidence type="ECO:0000256" key="1">
    <source>
        <dbReference type="ARBA" id="ARBA00006484"/>
    </source>
</evidence>
<dbReference type="PRINTS" id="PR00081">
    <property type="entry name" value="GDHRDH"/>
</dbReference>
<evidence type="ECO:0000313" key="4">
    <source>
        <dbReference type="Proteomes" id="UP000214746"/>
    </source>
</evidence>
<dbReference type="Gene3D" id="3.40.50.720">
    <property type="entry name" value="NAD(P)-binding Rossmann-like Domain"/>
    <property type="match status" value="1"/>
</dbReference>
<dbReference type="PANTHER" id="PTHR42879">
    <property type="entry name" value="3-OXOACYL-(ACYL-CARRIER-PROTEIN) REDUCTASE"/>
    <property type="match status" value="1"/>
</dbReference>
<evidence type="ECO:0000256" key="2">
    <source>
        <dbReference type="ARBA" id="ARBA00023002"/>
    </source>
</evidence>
<dbReference type="GO" id="GO:0016491">
    <property type="term" value="F:oxidoreductase activity"/>
    <property type="evidence" value="ECO:0007669"/>
    <property type="project" value="UniProtKB-KW"/>
</dbReference>
<dbReference type="GO" id="GO:0008206">
    <property type="term" value="P:bile acid metabolic process"/>
    <property type="evidence" value="ECO:0007669"/>
    <property type="project" value="UniProtKB-ARBA"/>
</dbReference>
<dbReference type="InterPro" id="IPR050259">
    <property type="entry name" value="SDR"/>
</dbReference>
<dbReference type="RefSeq" id="WP_089199793.1">
    <property type="nucleotide sequence ID" value="NZ_NHRJ02000004.1"/>
</dbReference>
<dbReference type="SUPFAM" id="SSF51735">
    <property type="entry name" value="NAD(P)-binding Rossmann-fold domains"/>
    <property type="match status" value="1"/>
</dbReference>
<keyword evidence="2" id="KW-0560">Oxidoreductase</keyword>
<dbReference type="PRINTS" id="PR00080">
    <property type="entry name" value="SDRFAMILY"/>
</dbReference>
<organism evidence="3 4">
    <name type="scientific">Paenibacillus xerothermodurans</name>
    <dbReference type="NCBI Taxonomy" id="1977292"/>
    <lineage>
        <taxon>Bacteria</taxon>
        <taxon>Bacillati</taxon>
        <taxon>Bacillota</taxon>
        <taxon>Bacilli</taxon>
        <taxon>Bacillales</taxon>
        <taxon>Paenibacillaceae</taxon>
        <taxon>Paenibacillus</taxon>
    </lineage>
</organism>
<dbReference type="InterPro" id="IPR002347">
    <property type="entry name" value="SDR_fam"/>
</dbReference>
<dbReference type="Proteomes" id="UP000214746">
    <property type="component" value="Unassembled WGS sequence"/>
</dbReference>
<name>A0A2W1NAH0_PAEXE</name>
<dbReference type="Pfam" id="PF13561">
    <property type="entry name" value="adh_short_C2"/>
    <property type="match status" value="1"/>
</dbReference>
<sequence>MQPLHDKVAIVTGGSRGIGAATAIMLAKAGADVVINYFSSEKDAQHVLAEVQSIGRKGKIVQADVRNPEDVQRLVEQTVSEFGKVDILINNANIEFAYKPFTEMKWDEFSYKLSNEMGSAFHVCQAVVPHMIQQGGGKIVLISSSLSRTPSHGFIAHGTAKAAVVAFAKYLAQELGPHNITTNVIAPGLVLTDATKDQPAQVHETLRGLTPLQRLAQPDDIAGAVLSLVADWNTYVTGAYIPVNGGIDMS</sequence>
<dbReference type="PANTHER" id="PTHR42879:SF2">
    <property type="entry name" value="3-OXOACYL-[ACYL-CARRIER-PROTEIN] REDUCTASE FABG"/>
    <property type="match status" value="1"/>
</dbReference>
<dbReference type="OrthoDB" id="9803333at2"/>
<evidence type="ECO:0000313" key="3">
    <source>
        <dbReference type="EMBL" id="PZE20934.1"/>
    </source>
</evidence>
<reference evidence="3" key="1">
    <citation type="submission" date="2018-06" db="EMBL/GenBank/DDBJ databases">
        <title>Paenibacillus xerothermodurans sp. nov. an extremely dry heat resistant spore forming bacterium isolated from the soil of Cape Canaveral, Florida.</title>
        <authorList>
            <person name="Seuylemezian A."/>
            <person name="Kaur N."/>
            <person name="Patil P."/>
            <person name="Patil P."/>
            <person name="Mayilraj S."/>
            <person name="Vaishampayan P."/>
        </authorList>
    </citation>
    <scope>NUCLEOTIDE SEQUENCE [LARGE SCALE GENOMIC DNA]</scope>
    <source>
        <strain evidence="3">ATCC 27380</strain>
    </source>
</reference>